<comment type="caution">
    <text evidence="8">The sequence shown here is derived from an EMBL/GenBank/DDBJ whole genome shotgun (WGS) entry which is preliminary data.</text>
</comment>
<dbReference type="Proteomes" id="UP001515480">
    <property type="component" value="Unassembled WGS sequence"/>
</dbReference>
<reference evidence="8 9" key="1">
    <citation type="journal article" date="2024" name="Science">
        <title>Giant polyketide synthase enzymes in the biosynthesis of giant marine polyether toxins.</title>
        <authorList>
            <person name="Fallon T.R."/>
            <person name="Shende V.V."/>
            <person name="Wierzbicki I.H."/>
            <person name="Pendleton A.L."/>
            <person name="Watervoot N.F."/>
            <person name="Auber R.P."/>
            <person name="Gonzalez D.J."/>
            <person name="Wisecaver J.H."/>
            <person name="Moore B.S."/>
        </authorList>
    </citation>
    <scope>NUCLEOTIDE SEQUENCE [LARGE SCALE GENOMIC DNA]</scope>
    <source>
        <strain evidence="8 9">12B1</strain>
    </source>
</reference>
<dbReference type="Pfam" id="PF00447">
    <property type="entry name" value="HSF_DNA-bind"/>
    <property type="match status" value="1"/>
</dbReference>
<evidence type="ECO:0000313" key="9">
    <source>
        <dbReference type="Proteomes" id="UP001515480"/>
    </source>
</evidence>
<evidence type="ECO:0000313" key="8">
    <source>
        <dbReference type="EMBL" id="KAL1521623.1"/>
    </source>
</evidence>
<keyword evidence="9" id="KW-1185">Reference proteome</keyword>
<dbReference type="PANTHER" id="PTHR10015">
    <property type="entry name" value="HEAT SHOCK TRANSCRIPTION FACTOR"/>
    <property type="match status" value="1"/>
</dbReference>
<dbReference type="SMART" id="SM00415">
    <property type="entry name" value="HSF"/>
    <property type="match status" value="1"/>
</dbReference>
<accession>A0AB34JKV6</accession>
<dbReference type="PANTHER" id="PTHR10015:SF427">
    <property type="entry name" value="HEAT SHOCK FACTOR PROTEIN"/>
    <property type="match status" value="1"/>
</dbReference>
<dbReference type="InterPro" id="IPR036390">
    <property type="entry name" value="WH_DNA-bd_sf"/>
</dbReference>
<feature type="region of interest" description="Disordered" evidence="6">
    <location>
        <begin position="246"/>
        <end position="281"/>
    </location>
</feature>
<evidence type="ECO:0000256" key="3">
    <source>
        <dbReference type="ARBA" id="ARBA00023242"/>
    </source>
</evidence>
<evidence type="ECO:0000256" key="1">
    <source>
        <dbReference type="ARBA" id="ARBA00004123"/>
    </source>
</evidence>
<dbReference type="EMBL" id="JBGBPQ010000007">
    <property type="protein sequence ID" value="KAL1521623.1"/>
    <property type="molecule type" value="Genomic_DNA"/>
</dbReference>
<keyword evidence="3" id="KW-0539">Nucleus</keyword>
<dbReference type="GO" id="GO:0005634">
    <property type="term" value="C:nucleus"/>
    <property type="evidence" value="ECO:0007669"/>
    <property type="project" value="UniProtKB-SubCell"/>
</dbReference>
<dbReference type="GO" id="GO:0043565">
    <property type="term" value="F:sequence-specific DNA binding"/>
    <property type="evidence" value="ECO:0007669"/>
    <property type="project" value="InterPro"/>
</dbReference>
<feature type="domain" description="HSF-type DNA-binding" evidence="7">
    <location>
        <begin position="44"/>
        <end position="133"/>
    </location>
</feature>
<evidence type="ECO:0000259" key="7">
    <source>
        <dbReference type="SMART" id="SM00415"/>
    </source>
</evidence>
<comment type="subcellular location">
    <subcellularLocation>
        <location evidence="1">Nucleus</location>
    </subcellularLocation>
</comment>
<proteinExistence type="inferred from homology"/>
<feature type="region of interest" description="Disordered" evidence="6">
    <location>
        <begin position="306"/>
        <end position="337"/>
    </location>
</feature>
<evidence type="ECO:0000256" key="6">
    <source>
        <dbReference type="SAM" id="MobiDB-lite"/>
    </source>
</evidence>
<feature type="coiled-coil region" evidence="5">
    <location>
        <begin position="163"/>
        <end position="190"/>
    </location>
</feature>
<comment type="similarity">
    <text evidence="4">Belongs to the HSF family.</text>
</comment>
<evidence type="ECO:0000256" key="5">
    <source>
        <dbReference type="SAM" id="Coils"/>
    </source>
</evidence>
<name>A0AB34JKV6_PRYPA</name>
<dbReference type="SUPFAM" id="SSF46785">
    <property type="entry name" value="Winged helix' DNA-binding domain"/>
    <property type="match status" value="1"/>
</dbReference>
<evidence type="ECO:0000256" key="2">
    <source>
        <dbReference type="ARBA" id="ARBA00023125"/>
    </source>
</evidence>
<dbReference type="AlphaFoldDB" id="A0AB34JKV6"/>
<protein>
    <recommendedName>
        <fullName evidence="7">HSF-type DNA-binding domain-containing protein</fullName>
    </recommendedName>
</protein>
<keyword evidence="5" id="KW-0175">Coiled coil</keyword>
<dbReference type="Gene3D" id="1.10.10.10">
    <property type="entry name" value="Winged helix-like DNA-binding domain superfamily/Winged helix DNA-binding domain"/>
    <property type="match status" value="1"/>
</dbReference>
<organism evidence="8 9">
    <name type="scientific">Prymnesium parvum</name>
    <name type="common">Toxic golden alga</name>
    <dbReference type="NCBI Taxonomy" id="97485"/>
    <lineage>
        <taxon>Eukaryota</taxon>
        <taxon>Haptista</taxon>
        <taxon>Haptophyta</taxon>
        <taxon>Prymnesiophyceae</taxon>
        <taxon>Prymnesiales</taxon>
        <taxon>Prymnesiaceae</taxon>
        <taxon>Prymnesium</taxon>
    </lineage>
</organism>
<gene>
    <name evidence="8" type="ORF">AB1Y20_021281</name>
</gene>
<keyword evidence="2" id="KW-0238">DNA-binding</keyword>
<dbReference type="GO" id="GO:0003700">
    <property type="term" value="F:DNA-binding transcription factor activity"/>
    <property type="evidence" value="ECO:0007669"/>
    <property type="project" value="InterPro"/>
</dbReference>
<dbReference type="InterPro" id="IPR036388">
    <property type="entry name" value="WH-like_DNA-bd_sf"/>
</dbReference>
<sequence length="394" mass="43882">MLDILSRASGSAPSPQVSQMELDLDEYMDGVHPTKHERRPALHGATDFISWTWEMVNAGHEEVGWSADGDRIVVTNPERLASVVLPLYFRHSQYASWVRALNAYNFRKARPGQWFHPNFRRGRPENLKFILRKQPGVRKASASSTQLAVRVPQRLSGQAESLLQQEKARLWWMEQQLRQLEDEAKSIQTEDLEDKLNTIRIMQLVLSSLRSVDKGKGIPRLHLNPGLLRQPRITYKPEEIVLGDLGEISSLDKPRAPASPSEDSHTQSPRSHGSPDEDFMETTPAASLDLSSFTLAHPLAPFEVLMGGEPLRGTGTGMGSGPSSQHTSQRSPQVVLPPAGSTERAHLEQVVEMYFSQLSIAADNALAQGKMGDWGRNVRKHAGFDFAFGENSND</sequence>
<evidence type="ECO:0000256" key="4">
    <source>
        <dbReference type="RuleBase" id="RU004020"/>
    </source>
</evidence>
<dbReference type="InterPro" id="IPR000232">
    <property type="entry name" value="HSF_DNA-bd"/>
</dbReference>